<accession>D5SQD1</accession>
<dbReference type="GO" id="GO:0016020">
    <property type="term" value="C:membrane"/>
    <property type="evidence" value="ECO:0007669"/>
    <property type="project" value="UniProtKB-SubCell"/>
</dbReference>
<evidence type="ECO:0000259" key="9">
    <source>
        <dbReference type="Pfam" id="PF11412"/>
    </source>
</evidence>
<evidence type="ECO:0000313" key="12">
    <source>
        <dbReference type="Proteomes" id="UP000002220"/>
    </source>
</evidence>
<dbReference type="PANTHER" id="PTHR32234:SF0">
    <property type="entry name" value="THIOL:DISULFIDE INTERCHANGE PROTEIN DSBD"/>
    <property type="match status" value="1"/>
</dbReference>
<evidence type="ECO:0000256" key="4">
    <source>
        <dbReference type="ARBA" id="ARBA00022989"/>
    </source>
</evidence>
<reference evidence="11 12" key="1">
    <citation type="journal article" date="2010" name="Stand. Genomic Sci.">
        <title>Complete genome sequence of Planctomyces limnophilus type strain (Mu 290).</title>
        <authorList>
            <person name="Labutti K."/>
            <person name="Sikorski J."/>
            <person name="Schneider S."/>
            <person name="Nolan M."/>
            <person name="Lucas S."/>
            <person name="Glavina Del Rio T."/>
            <person name="Tice H."/>
            <person name="Cheng J.F."/>
            <person name="Goodwin L."/>
            <person name="Pitluck S."/>
            <person name="Liolios K."/>
            <person name="Ivanova N."/>
            <person name="Mavromatis K."/>
            <person name="Mikhailova N."/>
            <person name="Pati A."/>
            <person name="Chen A."/>
            <person name="Palaniappan K."/>
            <person name="Land M."/>
            <person name="Hauser L."/>
            <person name="Chang Y.J."/>
            <person name="Jeffries C.D."/>
            <person name="Tindall B.J."/>
            <person name="Rohde M."/>
            <person name="Goker M."/>
            <person name="Woyke T."/>
            <person name="Bristow J."/>
            <person name="Eisen J.A."/>
            <person name="Markowitz V."/>
            <person name="Hugenholtz P."/>
            <person name="Kyrpides N.C."/>
            <person name="Klenk H.P."/>
            <person name="Lapidus A."/>
        </authorList>
    </citation>
    <scope>NUCLEOTIDE SEQUENCE [LARGE SCALE GENOMIC DNA]</scope>
    <source>
        <strain evidence="12">ATCC 43296 / DSM 3776 / IFAM 1008 / 290</strain>
    </source>
</reference>
<keyword evidence="3" id="KW-0201">Cytochrome c-type biogenesis</keyword>
<evidence type="ECO:0000256" key="6">
    <source>
        <dbReference type="SAM" id="MobiDB-lite"/>
    </source>
</evidence>
<evidence type="ECO:0000259" key="10">
    <source>
        <dbReference type="Pfam" id="PF13098"/>
    </source>
</evidence>
<dbReference type="AlphaFoldDB" id="D5SQD1"/>
<feature type="transmembrane region" description="Helical" evidence="7">
    <location>
        <begin position="523"/>
        <end position="545"/>
    </location>
</feature>
<keyword evidence="2 7" id="KW-0812">Transmembrane</keyword>
<dbReference type="InterPro" id="IPR012336">
    <property type="entry name" value="Thioredoxin-like_fold"/>
</dbReference>
<feature type="transmembrane region" description="Helical" evidence="7">
    <location>
        <begin position="706"/>
        <end position="729"/>
    </location>
</feature>
<sequence length="948" mass="102220">MPYAATSQPAQTDHCDSKHADYSNHSEIDCLDFHRPSVVKGRHNTSHGLWQSLWKLSAVVLAVLVFPITAQAQFDDLFGDSAGDSLLGGAAAKPEVSAQLILLPEQASGLQAQHLQAQLSVTVVLPEGHYIYDVQGKFEGRTQIRTKLPEGVTAAGAFVSAKPPQKIFEPLFGVDLFKLHDSATWTQVLNIAPTVDLKNLVISGGLEGQYCSAGEGGQCLPIIPAIKFSTKLEGNIPERMAAKASTTTTVEQPAPAQMLPFRVTERLKRGVKPQPIEFTAQLTPENAKPGEKVELVLTAKIDPKYHTFSMTQPDGFGGSATVVDFEQLNGLSEAGPFVADHPHEIEPGAGGPLEVYHDRVTWTKPFVVNAGQTPGAYGLKAIVHSQACTQGSCVPMPKFKLALGMQEPSRAGVEALPQERGSPAETGNTKAPVPPEESTRESTTGTAETSASQAGALSGVTFWEDDGDAQEESSAAAGTLGYLLTAFLAGWLALLTPCAFPMVPITVGFFLKQGHGKSVGLAVVYCLAIIGTFTLLGVGLSLIFGATFLTQLANNPWMNFAIGAIFVAFGLSMLGLFEIQPPSWLLTYTANQEAAGGYLGVIFMALTFTLTSFTCTFPVAGTILVAASQGNVFWPILGMLAFSTAFAMPFFLLALFPSMLRKLPKSGGWLFTLKVVLGFVEIGAAIKFFSVADLSLNPQPMLFDFAFVMVAWSVLAITAGLYLLGIFHLSHDQPQDRISPLQALAGTTFLGLSLFLMVGVLTPEKSGGALMPQILAFAPPQLKQGFKETEELGPVMVHDGIPFALDVNRALSLAKSKQQPLFFDFTGVNCVNCRLMEQKMKLPDNHSRLERFLATQLFADRVPHITDADYAESLRDRNIDLQVKWFGDVSLPSYAVVSPDGKTILAVYKGLERKEGEFAAFLDKGWNRFEKWKAKQVASKEPASVERR</sequence>
<dbReference type="GO" id="GO:0045454">
    <property type="term" value="P:cell redox homeostasis"/>
    <property type="evidence" value="ECO:0007669"/>
    <property type="project" value="TreeGrafter"/>
</dbReference>
<dbReference type="HOGENOM" id="CLU_015841_0_0_0"/>
<dbReference type="Pfam" id="PF02683">
    <property type="entry name" value="DsbD_TM"/>
    <property type="match status" value="1"/>
</dbReference>
<feature type="transmembrane region" description="Helical" evidence="7">
    <location>
        <begin position="632"/>
        <end position="656"/>
    </location>
</feature>
<name>D5SQD1_PLAL2</name>
<feature type="compositionally biased region" description="Low complexity" evidence="6">
    <location>
        <begin position="441"/>
        <end position="453"/>
    </location>
</feature>
<evidence type="ECO:0000256" key="3">
    <source>
        <dbReference type="ARBA" id="ARBA00022748"/>
    </source>
</evidence>
<feature type="region of interest" description="Disordered" evidence="6">
    <location>
        <begin position="410"/>
        <end position="453"/>
    </location>
</feature>
<dbReference type="KEGG" id="plm:Plim_0535"/>
<dbReference type="STRING" id="521674.Plim_0535"/>
<evidence type="ECO:0000256" key="1">
    <source>
        <dbReference type="ARBA" id="ARBA00004141"/>
    </source>
</evidence>
<dbReference type="Pfam" id="PF13098">
    <property type="entry name" value="Thioredoxin_2"/>
    <property type="match status" value="1"/>
</dbReference>
<feature type="domain" description="Thioredoxin-like fold" evidence="10">
    <location>
        <begin position="814"/>
        <end position="921"/>
    </location>
</feature>
<feature type="transmembrane region" description="Helical" evidence="7">
    <location>
        <begin position="598"/>
        <end position="626"/>
    </location>
</feature>
<feature type="transmembrane region" description="Helical" evidence="7">
    <location>
        <begin position="557"/>
        <end position="577"/>
    </location>
</feature>
<feature type="domain" description="Thiol:disulfide interchange protein DsbD N-terminal" evidence="9">
    <location>
        <begin position="282"/>
        <end position="395"/>
    </location>
</feature>
<dbReference type="eggNOG" id="COG4232">
    <property type="taxonomic scope" value="Bacteria"/>
</dbReference>
<feature type="transmembrane region" description="Helical" evidence="7">
    <location>
        <begin position="668"/>
        <end position="686"/>
    </location>
</feature>
<feature type="transmembrane region" description="Helical" evidence="7">
    <location>
        <begin position="741"/>
        <end position="761"/>
    </location>
</feature>
<evidence type="ECO:0000256" key="2">
    <source>
        <dbReference type="ARBA" id="ARBA00022692"/>
    </source>
</evidence>
<comment type="subcellular location">
    <subcellularLocation>
        <location evidence="1">Membrane</location>
        <topology evidence="1">Multi-pass membrane protein</topology>
    </subcellularLocation>
</comment>
<evidence type="ECO:0000259" key="8">
    <source>
        <dbReference type="Pfam" id="PF02683"/>
    </source>
</evidence>
<evidence type="ECO:0000313" key="11">
    <source>
        <dbReference type="EMBL" id="ADG66383.1"/>
    </source>
</evidence>
<dbReference type="InterPro" id="IPR036249">
    <property type="entry name" value="Thioredoxin-like_sf"/>
</dbReference>
<keyword evidence="4 7" id="KW-1133">Transmembrane helix</keyword>
<gene>
    <name evidence="11" type="ordered locus">Plim_0535</name>
</gene>
<dbReference type="Gene3D" id="3.40.30.10">
    <property type="entry name" value="Glutaredoxin"/>
    <property type="match status" value="1"/>
</dbReference>
<dbReference type="Pfam" id="PF11412">
    <property type="entry name" value="DsbD_N"/>
    <property type="match status" value="1"/>
</dbReference>
<dbReference type="InterPro" id="IPR003834">
    <property type="entry name" value="Cyt_c_assmbl_TM_dom"/>
</dbReference>
<proteinExistence type="predicted"/>
<dbReference type="InterPro" id="IPR028250">
    <property type="entry name" value="DsbDN"/>
</dbReference>
<dbReference type="PANTHER" id="PTHR32234">
    <property type="entry name" value="THIOL:DISULFIDE INTERCHANGE PROTEIN DSBD"/>
    <property type="match status" value="1"/>
</dbReference>
<feature type="domain" description="Cytochrome C biogenesis protein transmembrane" evidence="8">
    <location>
        <begin position="482"/>
        <end position="688"/>
    </location>
</feature>
<evidence type="ECO:0000256" key="5">
    <source>
        <dbReference type="ARBA" id="ARBA00023136"/>
    </source>
</evidence>
<dbReference type="SUPFAM" id="SSF52833">
    <property type="entry name" value="Thioredoxin-like"/>
    <property type="match status" value="1"/>
</dbReference>
<organism evidence="11 12">
    <name type="scientific">Planctopirus limnophila (strain ATCC 43296 / DSM 3776 / IFAM 1008 / Mu 290)</name>
    <name type="common">Planctomyces limnophilus</name>
    <dbReference type="NCBI Taxonomy" id="521674"/>
    <lineage>
        <taxon>Bacteria</taxon>
        <taxon>Pseudomonadati</taxon>
        <taxon>Planctomycetota</taxon>
        <taxon>Planctomycetia</taxon>
        <taxon>Planctomycetales</taxon>
        <taxon>Planctomycetaceae</taxon>
        <taxon>Planctopirus</taxon>
    </lineage>
</organism>
<keyword evidence="12" id="KW-1185">Reference proteome</keyword>
<dbReference type="GO" id="GO:0017004">
    <property type="term" value="P:cytochrome complex assembly"/>
    <property type="evidence" value="ECO:0007669"/>
    <property type="project" value="UniProtKB-KW"/>
</dbReference>
<dbReference type="EMBL" id="CP001744">
    <property type="protein sequence ID" value="ADG66383.1"/>
    <property type="molecule type" value="Genomic_DNA"/>
</dbReference>
<feature type="transmembrane region" description="Helical" evidence="7">
    <location>
        <begin position="480"/>
        <end position="511"/>
    </location>
</feature>
<keyword evidence="5 7" id="KW-0472">Membrane</keyword>
<dbReference type="GO" id="GO:0015035">
    <property type="term" value="F:protein-disulfide reductase activity"/>
    <property type="evidence" value="ECO:0007669"/>
    <property type="project" value="TreeGrafter"/>
</dbReference>
<evidence type="ECO:0000256" key="7">
    <source>
        <dbReference type="SAM" id="Phobius"/>
    </source>
</evidence>
<dbReference type="OrthoDB" id="9811036at2"/>
<protein>
    <submittedName>
        <fullName evidence="11">Cytochrome c biogenesis protein transmembrane region</fullName>
    </submittedName>
</protein>
<dbReference type="Proteomes" id="UP000002220">
    <property type="component" value="Chromosome"/>
</dbReference>